<comment type="caution">
    <text evidence="1">The sequence shown here is derived from an EMBL/GenBank/DDBJ whole genome shotgun (WGS) entry which is preliminary data.</text>
</comment>
<dbReference type="Proteomes" id="UP000295192">
    <property type="component" value="Unassembled WGS sequence"/>
</dbReference>
<protein>
    <submittedName>
        <fullName evidence="1">Uncharacterized protein</fullName>
    </submittedName>
</protein>
<dbReference type="OrthoDB" id="7862537at2759"/>
<name>A0A484BYU5_DRONA</name>
<dbReference type="STRING" id="7232.A0A484BYU5"/>
<dbReference type="OMA" id="MEICIVP"/>
<accession>A0A484BYU5</accession>
<reference evidence="1 2" key="1">
    <citation type="journal article" date="2019" name="J. Hered.">
        <title>An Improved Genome Assembly for Drosophila navojoa, the Basal Species in the mojavensis Cluster.</title>
        <authorList>
            <person name="Vanderlinde T."/>
            <person name="Dupim E.G."/>
            <person name="Nazario-Yepiz N.O."/>
            <person name="Carvalho A.B."/>
        </authorList>
    </citation>
    <scope>NUCLEOTIDE SEQUENCE [LARGE SCALE GENOMIC DNA]</scope>
    <source>
        <strain evidence="1">Navoj_Jal97</strain>
        <tissue evidence="1">Whole organism</tissue>
    </source>
</reference>
<keyword evidence="2" id="KW-1185">Reference proteome</keyword>
<sequence>MARAVDKRIRLDESVEEASLLDLPVGPLHMIISKLNLEKQKILRLASSKLKAEHSDCMLHCYKSFAYRHLRKPNLSAEQQRIDTVKQVLAHSTDYFISSGYHGMLTSDLLFFYKNLTNDMQGIDDGMEMNTFLHKFYTDVEETVVEWPNEAAARIAFNQRRLIYTMILLNLLRQFRDFRIASSGMNLMHWQLQLEVLGVHFAVRDSGGPLSDQDKLMDLLTIIAELLVIDKLHTYEARCTSIGRSMYVYGIREQFKLTTRSQILTVNLSILAPLAVRVLLENVLNGQVDITRPIHCPIVDMFSIQLHVKGRRCFIWDGAHHLDICVAALH</sequence>
<dbReference type="AlphaFoldDB" id="A0A484BYU5"/>
<gene>
    <name evidence="1" type="ORF">AWZ03_000535</name>
</gene>
<evidence type="ECO:0000313" key="2">
    <source>
        <dbReference type="Proteomes" id="UP000295192"/>
    </source>
</evidence>
<evidence type="ECO:0000313" key="1">
    <source>
        <dbReference type="EMBL" id="TDG52992.1"/>
    </source>
</evidence>
<organism evidence="1 2">
    <name type="scientific">Drosophila navojoa</name>
    <name type="common">Fruit fly</name>
    <dbReference type="NCBI Taxonomy" id="7232"/>
    <lineage>
        <taxon>Eukaryota</taxon>
        <taxon>Metazoa</taxon>
        <taxon>Ecdysozoa</taxon>
        <taxon>Arthropoda</taxon>
        <taxon>Hexapoda</taxon>
        <taxon>Insecta</taxon>
        <taxon>Pterygota</taxon>
        <taxon>Neoptera</taxon>
        <taxon>Endopterygota</taxon>
        <taxon>Diptera</taxon>
        <taxon>Brachycera</taxon>
        <taxon>Muscomorpha</taxon>
        <taxon>Ephydroidea</taxon>
        <taxon>Drosophilidae</taxon>
        <taxon>Drosophila</taxon>
    </lineage>
</organism>
<proteinExistence type="predicted"/>
<dbReference type="EMBL" id="LSRL02000002">
    <property type="protein sequence ID" value="TDG52992.1"/>
    <property type="molecule type" value="Genomic_DNA"/>
</dbReference>